<evidence type="ECO:0000313" key="2">
    <source>
        <dbReference type="Proteomes" id="UP001162992"/>
    </source>
</evidence>
<accession>A0ACC2ESM7</accession>
<proteinExistence type="predicted"/>
<name>A0ACC2ESM7_DIPCM</name>
<sequence>METVSLSFVKFQIRIRNFKNETDLYQVKELERRCETGPSGTMSLYADLLGDPLCRVRHYPAFAMLVAEEDASRIVGLVRAGVKDVVCGKNIINKNDLGGKTSYERPVYARVGYILGLRVCPFHRRAGIGLKLAQAIEDWCKEQGAEYVYMATERSNTASIKLFTSKLGYKKFREPRILVHPVFLHSELVPPNVRVTRLTKRDAITLYTYLMGTAEFFPKDIEKILKNDLYEGTWIAALKEEEDFELINVSEDSNSGNGGSELAQNLLKGVVKSWAMVSLWKCNEIFKLQVEGVSLKIRTFAAITRFVDQALPWLKIPSFPDVFSPFGMQFMFGVHAEGVKGHELLRSLCGHARNIARRHNCQVIMTELASSDPLADCIPQWKCLSSADDLWCIKRLRNQALDRKMKTSDSDNESSFESFNWCKSAEEEKLFVDPRDV</sequence>
<comment type="caution">
    <text evidence="1">The sequence shown here is derived from an EMBL/GenBank/DDBJ whole genome shotgun (WGS) entry which is preliminary data.</text>
</comment>
<dbReference type="EMBL" id="CM055092">
    <property type="protein sequence ID" value="KAJ7569533.1"/>
    <property type="molecule type" value="Genomic_DNA"/>
</dbReference>
<gene>
    <name evidence="1" type="ORF">O6H91_01G082700</name>
</gene>
<reference evidence="2" key="1">
    <citation type="journal article" date="2024" name="Proc. Natl. Acad. Sci. U.S.A.">
        <title>Extraordinary preservation of gene collinearity over three hundred million years revealed in homosporous lycophytes.</title>
        <authorList>
            <person name="Li C."/>
            <person name="Wickell D."/>
            <person name="Kuo L.Y."/>
            <person name="Chen X."/>
            <person name="Nie B."/>
            <person name="Liao X."/>
            <person name="Peng D."/>
            <person name="Ji J."/>
            <person name="Jenkins J."/>
            <person name="Williams M."/>
            <person name="Shu S."/>
            <person name="Plott C."/>
            <person name="Barry K."/>
            <person name="Rajasekar S."/>
            <person name="Grimwood J."/>
            <person name="Han X."/>
            <person name="Sun S."/>
            <person name="Hou Z."/>
            <person name="He W."/>
            <person name="Dai G."/>
            <person name="Sun C."/>
            <person name="Schmutz J."/>
            <person name="Leebens-Mack J.H."/>
            <person name="Li F.W."/>
            <person name="Wang L."/>
        </authorList>
    </citation>
    <scope>NUCLEOTIDE SEQUENCE [LARGE SCALE GENOMIC DNA]</scope>
    <source>
        <strain evidence="2">cv. PW_Plant_1</strain>
    </source>
</reference>
<organism evidence="1 2">
    <name type="scientific">Diphasiastrum complanatum</name>
    <name type="common">Issler's clubmoss</name>
    <name type="synonym">Lycopodium complanatum</name>
    <dbReference type="NCBI Taxonomy" id="34168"/>
    <lineage>
        <taxon>Eukaryota</taxon>
        <taxon>Viridiplantae</taxon>
        <taxon>Streptophyta</taxon>
        <taxon>Embryophyta</taxon>
        <taxon>Tracheophyta</taxon>
        <taxon>Lycopodiopsida</taxon>
        <taxon>Lycopodiales</taxon>
        <taxon>Lycopodiaceae</taxon>
        <taxon>Lycopodioideae</taxon>
        <taxon>Diphasiastrum</taxon>
    </lineage>
</organism>
<keyword evidence="2" id="KW-1185">Reference proteome</keyword>
<evidence type="ECO:0000313" key="1">
    <source>
        <dbReference type="EMBL" id="KAJ7569533.1"/>
    </source>
</evidence>
<protein>
    <submittedName>
        <fullName evidence="1">Uncharacterized protein</fullName>
    </submittedName>
</protein>
<dbReference type="Proteomes" id="UP001162992">
    <property type="component" value="Chromosome 1"/>
</dbReference>